<dbReference type="EMBL" id="AZGQ01000001">
    <property type="protein sequence ID" value="ETA84370.1"/>
    <property type="molecule type" value="Genomic_DNA"/>
</dbReference>
<name>V7IDT7_EIKCO</name>
<protein>
    <submittedName>
        <fullName evidence="1">Uncharacterized protein</fullName>
    </submittedName>
</protein>
<organism evidence="1 2">
    <name type="scientific">Eikenella corrodens CC92I</name>
    <dbReference type="NCBI Taxonomy" id="1073362"/>
    <lineage>
        <taxon>Bacteria</taxon>
        <taxon>Pseudomonadati</taxon>
        <taxon>Pseudomonadota</taxon>
        <taxon>Betaproteobacteria</taxon>
        <taxon>Neisseriales</taxon>
        <taxon>Neisseriaceae</taxon>
        <taxon>Eikenella</taxon>
    </lineage>
</organism>
<sequence>MNAICHDDVLDFEFNPTNQAFRLTKNPISINKSANVSLWYGRRPRNPS</sequence>
<dbReference type="Proteomes" id="UP000018554">
    <property type="component" value="Unassembled WGS sequence"/>
</dbReference>
<dbReference type="HOGENOM" id="CLU_3152297_0_0_4"/>
<keyword evidence="2" id="KW-1185">Reference proteome</keyword>
<comment type="caution">
    <text evidence="1">The sequence shown here is derived from an EMBL/GenBank/DDBJ whole genome shotgun (WGS) entry which is preliminary data.</text>
</comment>
<gene>
    <name evidence="1" type="ORF">HMPREF1177_00016</name>
</gene>
<dbReference type="AlphaFoldDB" id="V7IDT7"/>
<reference evidence="1 2" key="1">
    <citation type="submission" date="2013-11" db="EMBL/GenBank/DDBJ databases">
        <title>The Genome Sequence of Eikenella corrodens CC92I.</title>
        <authorList>
            <consortium name="The Broad Institute Genomics Platform"/>
            <person name="Earl A."/>
            <person name="Allen-Vercoe E."/>
            <person name="Daigneault M."/>
            <person name="Young S.K."/>
            <person name="Zeng Q."/>
            <person name="Gargeya S."/>
            <person name="Fitzgerald M."/>
            <person name="Abouelleil A."/>
            <person name="Alvarado L."/>
            <person name="Chapman S.B."/>
            <person name="Gainer-Dewar J."/>
            <person name="Goldberg J."/>
            <person name="Griggs A."/>
            <person name="Gujja S."/>
            <person name="Hansen M."/>
            <person name="Howarth C."/>
            <person name="Imamovic A."/>
            <person name="Ireland A."/>
            <person name="Larimer J."/>
            <person name="McCowan C."/>
            <person name="Murphy C."/>
            <person name="Pearson M."/>
            <person name="Poon T.W."/>
            <person name="Priest M."/>
            <person name="Roberts A."/>
            <person name="Saif S."/>
            <person name="Shea T."/>
            <person name="Sykes S."/>
            <person name="Wortman J."/>
            <person name="Nusbaum C."/>
            <person name="Birren B."/>
        </authorList>
    </citation>
    <scope>NUCLEOTIDE SEQUENCE [LARGE SCALE GENOMIC DNA]</scope>
    <source>
        <strain evidence="1 2">CC92I</strain>
    </source>
</reference>
<accession>V7IDT7</accession>
<proteinExistence type="predicted"/>
<evidence type="ECO:0000313" key="2">
    <source>
        <dbReference type="Proteomes" id="UP000018554"/>
    </source>
</evidence>
<evidence type="ECO:0000313" key="1">
    <source>
        <dbReference type="EMBL" id="ETA84370.1"/>
    </source>
</evidence>